<evidence type="ECO:0000259" key="1">
    <source>
        <dbReference type="Pfam" id="PF05685"/>
    </source>
</evidence>
<keyword evidence="3" id="KW-1185">Reference proteome</keyword>
<dbReference type="InterPro" id="IPR012296">
    <property type="entry name" value="Nuclease_put_TT1808"/>
</dbReference>
<dbReference type="PANTHER" id="PTHR36558:SF1">
    <property type="entry name" value="RESTRICTION ENDONUCLEASE DOMAIN-CONTAINING PROTEIN-RELATED"/>
    <property type="match status" value="1"/>
</dbReference>
<evidence type="ECO:0000313" key="3">
    <source>
        <dbReference type="Proteomes" id="UP000248857"/>
    </source>
</evidence>
<dbReference type="Pfam" id="PF05685">
    <property type="entry name" value="Uma2"/>
    <property type="match status" value="1"/>
</dbReference>
<sequence length="195" mass="22100">MAIASSSTQLYTVEEYLDRETQSDIRSEYRNGEIIPMTGGTPAHNKIISALNALLWFGLRGQAFSLFASDQRLWIPNCNLYTYPDVMVVANPLDLQAGRTDTVTNPILVAEVLSKSTKDYDRDEKFSAYRTIDTFTEYLLIDQYQQRVEQYVRQEANQWLLTVHEGQAASISLASVPVEITLTELYETVELKSDG</sequence>
<protein>
    <recommendedName>
        <fullName evidence="1">Putative restriction endonuclease domain-containing protein</fullName>
    </recommendedName>
</protein>
<reference evidence="2 3" key="1">
    <citation type="journal article" date="2018" name="Sci. Rep.">
        <title>A novel species of the marine cyanobacterium Acaryochloris with a unique pigment content and lifestyle.</title>
        <authorList>
            <person name="Partensky F."/>
            <person name="Six C."/>
            <person name="Ratin M."/>
            <person name="Garczarek L."/>
            <person name="Vaulot D."/>
            <person name="Probert I."/>
            <person name="Calteau A."/>
            <person name="Gourvil P."/>
            <person name="Marie D."/>
            <person name="Grebert T."/>
            <person name="Bouchier C."/>
            <person name="Le Panse S."/>
            <person name="Gachenot M."/>
            <person name="Rodriguez F."/>
            <person name="Garrido J.L."/>
        </authorList>
    </citation>
    <scope>NUCLEOTIDE SEQUENCE [LARGE SCALE GENOMIC DNA]</scope>
    <source>
        <strain evidence="2 3">RCC1774</strain>
    </source>
</reference>
<accession>A0A2W1JXS2</accession>
<dbReference type="AlphaFoldDB" id="A0A2W1JXS2"/>
<evidence type="ECO:0000313" key="2">
    <source>
        <dbReference type="EMBL" id="PZD73067.1"/>
    </source>
</evidence>
<dbReference type="Proteomes" id="UP000248857">
    <property type="component" value="Unassembled WGS sequence"/>
</dbReference>
<feature type="domain" description="Putative restriction endonuclease" evidence="1">
    <location>
        <begin position="13"/>
        <end position="182"/>
    </location>
</feature>
<dbReference type="Gene3D" id="3.90.1570.10">
    <property type="entry name" value="tt1808, chain A"/>
    <property type="match status" value="1"/>
</dbReference>
<dbReference type="RefSeq" id="WP_110986479.1">
    <property type="nucleotide sequence ID" value="NZ_CAWNWM010000007.1"/>
</dbReference>
<dbReference type="PANTHER" id="PTHR36558">
    <property type="entry name" value="GLR1098 PROTEIN"/>
    <property type="match status" value="1"/>
</dbReference>
<dbReference type="OrthoDB" id="428347at2"/>
<proteinExistence type="predicted"/>
<dbReference type="InterPro" id="IPR011335">
    <property type="entry name" value="Restrct_endonuc-II-like"/>
</dbReference>
<name>A0A2W1JXS2_9CYAN</name>
<comment type="caution">
    <text evidence="2">The sequence shown here is derived from an EMBL/GenBank/DDBJ whole genome shotgun (WGS) entry which is preliminary data.</text>
</comment>
<gene>
    <name evidence="2" type="ORF">C1752_02779</name>
</gene>
<dbReference type="InterPro" id="IPR008538">
    <property type="entry name" value="Uma2"/>
</dbReference>
<dbReference type="EMBL" id="PQWO01000007">
    <property type="protein sequence ID" value="PZD73067.1"/>
    <property type="molecule type" value="Genomic_DNA"/>
</dbReference>
<dbReference type="SUPFAM" id="SSF52980">
    <property type="entry name" value="Restriction endonuclease-like"/>
    <property type="match status" value="1"/>
</dbReference>
<dbReference type="CDD" id="cd06260">
    <property type="entry name" value="DUF820-like"/>
    <property type="match status" value="1"/>
</dbReference>
<organism evidence="2 3">
    <name type="scientific">Acaryochloris thomasi RCC1774</name>
    <dbReference type="NCBI Taxonomy" id="1764569"/>
    <lineage>
        <taxon>Bacteria</taxon>
        <taxon>Bacillati</taxon>
        <taxon>Cyanobacteriota</taxon>
        <taxon>Cyanophyceae</taxon>
        <taxon>Acaryochloridales</taxon>
        <taxon>Acaryochloridaceae</taxon>
        <taxon>Acaryochloris</taxon>
        <taxon>Acaryochloris thomasi</taxon>
    </lineage>
</organism>